<proteinExistence type="predicted"/>
<feature type="signal peptide" evidence="2">
    <location>
        <begin position="1"/>
        <end position="27"/>
    </location>
</feature>
<sequence>MRTMPCINVLSLMAVLVFFELFSPTVSRVVKPLGAIYCPNSYIEVRQSQEGTEPSGIPLFAVEISNNCPSGCEISNIHIACGQFSSDILVNPNTFKRIKIGDCLVNNGQPLAAGAVVSFKYAQTSQIPLSVLSIVCSK</sequence>
<comment type="caution">
    <text evidence="3">The sequence shown here is derived from an EMBL/GenBank/DDBJ whole genome shotgun (WGS) entry which is preliminary data.</text>
</comment>
<dbReference type="InterPro" id="IPR040361">
    <property type="entry name" value="TPD1"/>
</dbReference>
<dbReference type="Pfam" id="PF24068">
    <property type="entry name" value="TPD1_C"/>
    <property type="match status" value="1"/>
</dbReference>
<dbReference type="Proteomes" id="UP001054252">
    <property type="component" value="Unassembled WGS sequence"/>
</dbReference>
<dbReference type="GO" id="GO:0001709">
    <property type="term" value="P:cell fate determination"/>
    <property type="evidence" value="ECO:0007669"/>
    <property type="project" value="TreeGrafter"/>
</dbReference>
<reference evidence="3 4" key="1">
    <citation type="journal article" date="2021" name="Commun. Biol.">
        <title>The genome of Shorea leprosula (Dipterocarpaceae) highlights the ecological relevance of drought in aseasonal tropical rainforests.</title>
        <authorList>
            <person name="Ng K.K.S."/>
            <person name="Kobayashi M.J."/>
            <person name="Fawcett J.A."/>
            <person name="Hatakeyama M."/>
            <person name="Paape T."/>
            <person name="Ng C.H."/>
            <person name="Ang C.C."/>
            <person name="Tnah L.H."/>
            <person name="Lee C.T."/>
            <person name="Nishiyama T."/>
            <person name="Sese J."/>
            <person name="O'Brien M.J."/>
            <person name="Copetti D."/>
            <person name="Mohd Noor M.I."/>
            <person name="Ong R.C."/>
            <person name="Putra M."/>
            <person name="Sireger I.Z."/>
            <person name="Indrioko S."/>
            <person name="Kosugi Y."/>
            <person name="Izuno A."/>
            <person name="Isagi Y."/>
            <person name="Lee S.L."/>
            <person name="Shimizu K.K."/>
        </authorList>
    </citation>
    <scope>NUCLEOTIDE SEQUENCE [LARGE SCALE GENOMIC DNA]</scope>
    <source>
        <strain evidence="3">214</strain>
    </source>
</reference>
<evidence type="ECO:0000256" key="1">
    <source>
        <dbReference type="ARBA" id="ARBA00022729"/>
    </source>
</evidence>
<organism evidence="3 4">
    <name type="scientific">Rubroshorea leprosula</name>
    <dbReference type="NCBI Taxonomy" id="152421"/>
    <lineage>
        <taxon>Eukaryota</taxon>
        <taxon>Viridiplantae</taxon>
        <taxon>Streptophyta</taxon>
        <taxon>Embryophyta</taxon>
        <taxon>Tracheophyta</taxon>
        <taxon>Spermatophyta</taxon>
        <taxon>Magnoliopsida</taxon>
        <taxon>eudicotyledons</taxon>
        <taxon>Gunneridae</taxon>
        <taxon>Pentapetalae</taxon>
        <taxon>rosids</taxon>
        <taxon>malvids</taxon>
        <taxon>Malvales</taxon>
        <taxon>Dipterocarpaceae</taxon>
        <taxon>Rubroshorea</taxon>
    </lineage>
</organism>
<dbReference type="PANTHER" id="PTHR33184">
    <property type="entry name" value="PROTEIN TAPETUM DETERMINANT 1-LIKE-RELATED"/>
    <property type="match status" value="1"/>
</dbReference>
<keyword evidence="4" id="KW-1185">Reference proteome</keyword>
<evidence type="ECO:0000256" key="2">
    <source>
        <dbReference type="SAM" id="SignalP"/>
    </source>
</evidence>
<evidence type="ECO:0000313" key="3">
    <source>
        <dbReference type="EMBL" id="GKU96266.1"/>
    </source>
</evidence>
<feature type="chain" id="PRO_5043472992" evidence="2">
    <location>
        <begin position="28"/>
        <end position="138"/>
    </location>
</feature>
<evidence type="ECO:0000313" key="4">
    <source>
        <dbReference type="Proteomes" id="UP001054252"/>
    </source>
</evidence>
<keyword evidence="1 2" id="KW-0732">Signal</keyword>
<dbReference type="PANTHER" id="PTHR33184:SF67">
    <property type="entry name" value="PROTEIN TAPETUM DETERMINANT 1"/>
    <property type="match status" value="1"/>
</dbReference>
<accession>A0AAV5I9P1</accession>
<gene>
    <name evidence="3" type="ORF">SLEP1_g9516</name>
</gene>
<protein>
    <submittedName>
        <fullName evidence="3">Uncharacterized protein</fullName>
    </submittedName>
</protein>
<name>A0AAV5I9P1_9ROSI</name>
<dbReference type="AlphaFoldDB" id="A0AAV5I9P1"/>
<dbReference type="EMBL" id="BPVZ01000010">
    <property type="protein sequence ID" value="GKU96266.1"/>
    <property type="molecule type" value="Genomic_DNA"/>
</dbReference>